<reference evidence="2 3" key="1">
    <citation type="submission" date="2018-09" db="EMBL/GenBank/DDBJ databases">
        <title>A high-quality reference genome of wild soybean provides a powerful tool to mine soybean genomes.</title>
        <authorList>
            <person name="Xie M."/>
            <person name="Chung C.Y.L."/>
            <person name="Li M.-W."/>
            <person name="Wong F.-L."/>
            <person name="Chan T.-F."/>
            <person name="Lam H.-M."/>
        </authorList>
    </citation>
    <scope>NUCLEOTIDE SEQUENCE [LARGE SCALE GENOMIC DNA]</scope>
    <source>
        <strain evidence="3">cv. W05</strain>
        <tissue evidence="2">Hypocotyl of etiolated seedlings</tissue>
    </source>
</reference>
<feature type="compositionally biased region" description="Acidic residues" evidence="1">
    <location>
        <begin position="154"/>
        <end position="163"/>
    </location>
</feature>
<organism evidence="2 3">
    <name type="scientific">Glycine soja</name>
    <name type="common">Wild soybean</name>
    <dbReference type="NCBI Taxonomy" id="3848"/>
    <lineage>
        <taxon>Eukaryota</taxon>
        <taxon>Viridiplantae</taxon>
        <taxon>Streptophyta</taxon>
        <taxon>Embryophyta</taxon>
        <taxon>Tracheophyta</taxon>
        <taxon>Spermatophyta</taxon>
        <taxon>Magnoliopsida</taxon>
        <taxon>eudicotyledons</taxon>
        <taxon>Gunneridae</taxon>
        <taxon>Pentapetalae</taxon>
        <taxon>rosids</taxon>
        <taxon>fabids</taxon>
        <taxon>Fabales</taxon>
        <taxon>Fabaceae</taxon>
        <taxon>Papilionoideae</taxon>
        <taxon>50 kb inversion clade</taxon>
        <taxon>NPAAA clade</taxon>
        <taxon>indigoferoid/millettioid clade</taxon>
        <taxon>Phaseoleae</taxon>
        <taxon>Glycine</taxon>
        <taxon>Glycine subgen. Soja</taxon>
    </lineage>
</organism>
<evidence type="ECO:0000313" key="2">
    <source>
        <dbReference type="EMBL" id="RZB52631.1"/>
    </source>
</evidence>
<feature type="region of interest" description="Disordered" evidence="1">
    <location>
        <begin position="144"/>
        <end position="177"/>
    </location>
</feature>
<proteinExistence type="predicted"/>
<feature type="compositionally biased region" description="Basic and acidic residues" evidence="1">
    <location>
        <begin position="38"/>
        <end position="56"/>
    </location>
</feature>
<keyword evidence="3" id="KW-1185">Reference proteome</keyword>
<comment type="caution">
    <text evidence="2">The sequence shown here is derived from an EMBL/GenBank/DDBJ whole genome shotgun (WGS) entry which is preliminary data.</text>
</comment>
<sequence length="177" mass="19376">MNALNLQWNNCIIKIPPRPPQSLSSSRTTKILPFYRQRSLDRSHKPSHTTDSDRDATVGVLDENDGVASDELLVVDKLTPAGGEEVATRCAVIDVAEVPLDAADVGDREELDRRIGAEVQRREARVGAEVQHGEAVVVVGIGGSEDLRERNDTGSEEELGEDIVGERIDRGRRGESR</sequence>
<protein>
    <submittedName>
        <fullName evidence="2">Uncharacterized protein</fullName>
    </submittedName>
</protein>
<dbReference type="Proteomes" id="UP000289340">
    <property type="component" value="Chromosome 18"/>
</dbReference>
<evidence type="ECO:0000313" key="3">
    <source>
        <dbReference type="Proteomes" id="UP000289340"/>
    </source>
</evidence>
<dbReference type="AlphaFoldDB" id="A0A445FUT3"/>
<evidence type="ECO:0000256" key="1">
    <source>
        <dbReference type="SAM" id="MobiDB-lite"/>
    </source>
</evidence>
<name>A0A445FUT3_GLYSO</name>
<feature type="region of interest" description="Disordered" evidence="1">
    <location>
        <begin position="37"/>
        <end position="59"/>
    </location>
</feature>
<feature type="compositionally biased region" description="Basic and acidic residues" evidence="1">
    <location>
        <begin position="164"/>
        <end position="177"/>
    </location>
</feature>
<accession>A0A445FUT3</accession>
<dbReference type="EMBL" id="QZWG01000018">
    <property type="protein sequence ID" value="RZB52631.1"/>
    <property type="molecule type" value="Genomic_DNA"/>
</dbReference>
<gene>
    <name evidence="2" type="ORF">D0Y65_048915</name>
</gene>